<evidence type="ECO:0000313" key="1">
    <source>
        <dbReference type="EMBL" id="MCL1031403.1"/>
    </source>
</evidence>
<proteinExistence type="predicted"/>
<dbReference type="RefSeq" id="WP_248947414.1">
    <property type="nucleotide sequence ID" value="NZ_CBCSGY010000016.1"/>
</dbReference>
<dbReference type="EMBL" id="JAGQDC010000021">
    <property type="protein sequence ID" value="MCL1031403.1"/>
    <property type="molecule type" value="Genomic_DNA"/>
</dbReference>
<accession>A0ABT0KH90</accession>
<name>A0ABT0KH90_9GAMM</name>
<sequence>MMKAQIRLMHEWDDMPDRALPWAEYLLPIGAGFIPTIAGDMVWVEFPYDGDSRRPMIVGAAQDWAGGIPNVPPEASGQAGQFIPPDVPDAPPAPQLNPTKDAVLNRNGLLEVRSEGGGFAITRTSDGTTIGMNESGQAYMISKADLFLNAGGKVTIVAGNQLDIKAGGNMSFSTSGTISFKGGQIAFIKG</sequence>
<gene>
    <name evidence="1" type="ORF">KAJ71_20625</name>
</gene>
<reference evidence="1" key="1">
    <citation type="submission" date="2021-04" db="EMBL/GenBank/DDBJ databases">
        <title>Genome sequence of Serratia sp. arafor3.</title>
        <authorList>
            <person name="Besaury L."/>
        </authorList>
    </citation>
    <scope>NUCLEOTIDE SEQUENCE</scope>
    <source>
        <strain evidence="1">Arafor3</strain>
    </source>
</reference>
<keyword evidence="2" id="KW-1185">Reference proteome</keyword>
<dbReference type="Gene3D" id="2.40.50.260">
    <property type="entry name" value="Nucleic acid-binding protein domain"/>
    <property type="match status" value="1"/>
</dbReference>
<protein>
    <submittedName>
        <fullName evidence="1">Baseplate protein</fullName>
    </submittedName>
</protein>
<comment type="caution">
    <text evidence="1">The sequence shown here is derived from an EMBL/GenBank/DDBJ whole genome shotgun (WGS) entry which is preliminary data.</text>
</comment>
<organism evidence="1 2">
    <name type="scientific">Serratia silvae</name>
    <dbReference type="NCBI Taxonomy" id="2824122"/>
    <lineage>
        <taxon>Bacteria</taxon>
        <taxon>Pseudomonadati</taxon>
        <taxon>Pseudomonadota</taxon>
        <taxon>Gammaproteobacteria</taxon>
        <taxon>Enterobacterales</taxon>
        <taxon>Yersiniaceae</taxon>
        <taxon>Serratia</taxon>
    </lineage>
</organism>
<evidence type="ECO:0000313" key="2">
    <source>
        <dbReference type="Proteomes" id="UP001165275"/>
    </source>
</evidence>
<dbReference type="Proteomes" id="UP001165275">
    <property type="component" value="Unassembled WGS sequence"/>
</dbReference>